<reference evidence="4 5" key="1">
    <citation type="journal article" date="2009" name="Int. J. Syst. Evol. Microbiol.">
        <title>Paenibacillus contaminans sp. nov., isolated from a contaminated laboratory plate.</title>
        <authorList>
            <person name="Chou J.H."/>
            <person name="Lee J.H."/>
            <person name="Lin M.C."/>
            <person name="Chang P.S."/>
            <person name="Arun A.B."/>
            <person name="Young C.C."/>
            <person name="Chen W.M."/>
        </authorList>
    </citation>
    <scope>NUCLEOTIDE SEQUENCE [LARGE SCALE GENOMIC DNA]</scope>
    <source>
        <strain evidence="4 5">CKOBP-6</strain>
    </source>
</reference>
<dbReference type="InterPro" id="IPR029052">
    <property type="entry name" value="Metallo-depent_PP-like"/>
</dbReference>
<protein>
    <recommendedName>
        <fullName evidence="2">Phosphoesterase</fullName>
        <ecNumber evidence="2">3.1.4.-</ecNumber>
    </recommendedName>
</protein>
<dbReference type="InterPro" id="IPR024654">
    <property type="entry name" value="Calcineurin-like_PHP_lpxH"/>
</dbReference>
<dbReference type="InterPro" id="IPR000979">
    <property type="entry name" value="Phosphodiesterase_MJ0936/Vps29"/>
</dbReference>
<evidence type="ECO:0000256" key="2">
    <source>
        <dbReference type="RuleBase" id="RU362039"/>
    </source>
</evidence>
<organism evidence="4 5">
    <name type="scientific">Paenibacillus contaminans</name>
    <dbReference type="NCBI Taxonomy" id="450362"/>
    <lineage>
        <taxon>Bacteria</taxon>
        <taxon>Bacillati</taxon>
        <taxon>Bacillota</taxon>
        <taxon>Bacilli</taxon>
        <taxon>Bacillales</taxon>
        <taxon>Paenibacillaceae</taxon>
        <taxon>Paenibacillus</taxon>
    </lineage>
</organism>
<dbReference type="Pfam" id="PF12850">
    <property type="entry name" value="Metallophos_2"/>
    <property type="match status" value="1"/>
</dbReference>
<evidence type="ECO:0000313" key="4">
    <source>
        <dbReference type="EMBL" id="RAV22992.1"/>
    </source>
</evidence>
<accession>A0A329MTP7</accession>
<dbReference type="NCBIfam" id="TIGR00040">
    <property type="entry name" value="yfcE"/>
    <property type="match status" value="1"/>
</dbReference>
<comment type="cofactor">
    <cofactor evidence="2">
        <name>a divalent metal cation</name>
        <dbReference type="ChEBI" id="CHEBI:60240"/>
    </cofactor>
</comment>
<proteinExistence type="inferred from homology"/>
<keyword evidence="5" id="KW-1185">Reference proteome</keyword>
<dbReference type="GO" id="GO:0046872">
    <property type="term" value="F:metal ion binding"/>
    <property type="evidence" value="ECO:0007669"/>
    <property type="project" value="UniProtKB-KW"/>
</dbReference>
<dbReference type="PIRSF" id="PIRSF000883">
    <property type="entry name" value="Pesterase_MJ0912"/>
    <property type="match status" value="1"/>
</dbReference>
<gene>
    <name evidence="4" type="ORF">DQG23_01970</name>
</gene>
<dbReference type="EMBL" id="QMFB01000001">
    <property type="protein sequence ID" value="RAV22992.1"/>
    <property type="molecule type" value="Genomic_DNA"/>
</dbReference>
<feature type="domain" description="Calcineurin-like phosphoesterase" evidence="3">
    <location>
        <begin position="1"/>
        <end position="200"/>
    </location>
</feature>
<dbReference type="PANTHER" id="PTHR42850">
    <property type="entry name" value="METALLOPHOSPHOESTERASE"/>
    <property type="match status" value="1"/>
</dbReference>
<dbReference type="InterPro" id="IPR011152">
    <property type="entry name" value="Pesterase_MJ0912"/>
</dbReference>
<dbReference type="OrthoDB" id="9813918at2"/>
<dbReference type="AlphaFoldDB" id="A0A329MTP7"/>
<evidence type="ECO:0000313" key="5">
    <source>
        <dbReference type="Proteomes" id="UP000250369"/>
    </source>
</evidence>
<evidence type="ECO:0000259" key="3">
    <source>
        <dbReference type="Pfam" id="PF12850"/>
    </source>
</evidence>
<dbReference type="PANTHER" id="PTHR42850:SF2">
    <property type="entry name" value="BLL5683 PROTEIN"/>
    <property type="match status" value="1"/>
</dbReference>
<dbReference type="InterPro" id="IPR050126">
    <property type="entry name" value="Ap4A_hydrolase"/>
</dbReference>
<dbReference type="SUPFAM" id="SSF56300">
    <property type="entry name" value="Metallo-dependent phosphatases"/>
    <property type="match status" value="1"/>
</dbReference>
<dbReference type="EC" id="3.1.4.-" evidence="2"/>
<dbReference type="Gene3D" id="3.60.21.10">
    <property type="match status" value="1"/>
</dbReference>
<dbReference type="GO" id="GO:0005737">
    <property type="term" value="C:cytoplasm"/>
    <property type="evidence" value="ECO:0007669"/>
    <property type="project" value="TreeGrafter"/>
</dbReference>
<comment type="similarity">
    <text evidence="1 2">Belongs to the metallophosphoesterase superfamily. YfcE family.</text>
</comment>
<keyword evidence="2" id="KW-0479">Metal-binding</keyword>
<name>A0A329MTP7_9BACL</name>
<evidence type="ECO:0000256" key="1">
    <source>
        <dbReference type="ARBA" id="ARBA00008950"/>
    </source>
</evidence>
<dbReference type="RefSeq" id="WP_113029101.1">
    <property type="nucleotide sequence ID" value="NZ_QMFB01000001.1"/>
</dbReference>
<comment type="caution">
    <text evidence="4">The sequence shown here is derived from an EMBL/GenBank/DDBJ whole genome shotgun (WGS) entry which is preliminary data.</text>
</comment>
<sequence>MRLAVLSDTHSNAVAFEAVIQDIKEQSPDAIVFLGDVTMRGPQPSECVELLQSLEALALVRGNYDHMFTRFPESKDWRPATFKEELKMRAFEYHISRLSAAEQSWIGNFPMQERLKIEGVNLELYHASPDSMITVTYPWAPIEDLEKLHRNDNTQIVLFGHIHHSFVRQARGRMVVNCGSVGIPFDGDNRASYAILDLNDKNVSVQLRRVSYDFDKVIRIARQNAMPDLELFEYGIRYAKYPYYQELWQQLVN</sequence>
<dbReference type="GO" id="GO:0016791">
    <property type="term" value="F:phosphatase activity"/>
    <property type="evidence" value="ECO:0007669"/>
    <property type="project" value="TreeGrafter"/>
</dbReference>
<dbReference type="Proteomes" id="UP000250369">
    <property type="component" value="Unassembled WGS sequence"/>
</dbReference>